<dbReference type="PANTHER" id="PTHR30126">
    <property type="entry name" value="HTH-TYPE TRANSCRIPTIONAL REGULATOR"/>
    <property type="match status" value="1"/>
</dbReference>
<sequence>MTLKELEAVYWAGTLGSFVLAADRLSMTQSSLSKRILELEEELGERLFDRSGPRARITGAGERVLAQARQMLALRDAVLIGARGPTALLGTCRFGVSEQVASTWLPALVQRMRKSWPEVALEPRVGVTHELLAAVVRGETDFALCPGGSADAQLSSRRLHAVEMVWVAGQDFMPPDGVLTPERLTQLPVITTSAQAGATAALDAWAVDRGFKFRRIVACNSMGAVAALAAAGLGLCVLPKPFASRFFKEGRLVRVAAVRELLVPSLPYYLHWRRDDDSTLGAAVRETVVAVGSKPRWPG</sequence>
<keyword evidence="5" id="KW-0472">Membrane</keyword>
<accession>A0ABZ0D3Q0</accession>
<proteinExistence type="inferred from homology"/>
<dbReference type="EMBL" id="CP136336">
    <property type="protein sequence ID" value="WOB09703.1"/>
    <property type="molecule type" value="Genomic_DNA"/>
</dbReference>
<evidence type="ECO:0000259" key="6">
    <source>
        <dbReference type="PROSITE" id="PS50931"/>
    </source>
</evidence>
<gene>
    <name evidence="7" type="ORF">RXV79_06475</name>
</gene>
<evidence type="ECO:0000256" key="3">
    <source>
        <dbReference type="ARBA" id="ARBA00023125"/>
    </source>
</evidence>
<keyword evidence="4" id="KW-0804">Transcription</keyword>
<dbReference type="InterPro" id="IPR005119">
    <property type="entry name" value="LysR_subst-bd"/>
</dbReference>
<dbReference type="SUPFAM" id="SSF53850">
    <property type="entry name" value="Periplasmic binding protein-like II"/>
    <property type="match status" value="1"/>
</dbReference>
<dbReference type="Gene3D" id="1.10.10.10">
    <property type="entry name" value="Winged helix-like DNA-binding domain superfamily/Winged helix DNA-binding domain"/>
    <property type="match status" value="1"/>
</dbReference>
<evidence type="ECO:0000313" key="8">
    <source>
        <dbReference type="Proteomes" id="UP001303946"/>
    </source>
</evidence>
<keyword evidence="8" id="KW-1185">Reference proteome</keyword>
<evidence type="ECO:0000256" key="2">
    <source>
        <dbReference type="ARBA" id="ARBA00023015"/>
    </source>
</evidence>
<dbReference type="Pfam" id="PF03466">
    <property type="entry name" value="LysR_substrate"/>
    <property type="match status" value="1"/>
</dbReference>
<keyword evidence="2" id="KW-0805">Transcription regulation</keyword>
<dbReference type="InterPro" id="IPR036388">
    <property type="entry name" value="WH-like_DNA-bd_sf"/>
</dbReference>
<evidence type="ECO:0000256" key="1">
    <source>
        <dbReference type="ARBA" id="ARBA00009437"/>
    </source>
</evidence>
<dbReference type="PANTHER" id="PTHR30126:SF94">
    <property type="entry name" value="LYSR FAMILY TRANSCRIPTIONAL REGULATOR"/>
    <property type="match status" value="1"/>
</dbReference>
<comment type="similarity">
    <text evidence="1">Belongs to the LysR transcriptional regulatory family.</text>
</comment>
<dbReference type="RefSeq" id="WP_304304821.1">
    <property type="nucleotide sequence ID" value="NZ_CP136336.1"/>
</dbReference>
<protein>
    <submittedName>
        <fullName evidence="7">LysR family transcriptional regulator</fullName>
    </submittedName>
</protein>
<evidence type="ECO:0000256" key="5">
    <source>
        <dbReference type="SAM" id="Phobius"/>
    </source>
</evidence>
<evidence type="ECO:0000313" key="7">
    <source>
        <dbReference type="EMBL" id="WOB09703.1"/>
    </source>
</evidence>
<dbReference type="Pfam" id="PF00126">
    <property type="entry name" value="HTH_1"/>
    <property type="match status" value="1"/>
</dbReference>
<name>A0ABZ0D3Q0_9BURK</name>
<dbReference type="Proteomes" id="UP001303946">
    <property type="component" value="Chromosome"/>
</dbReference>
<feature type="transmembrane region" description="Helical" evidence="5">
    <location>
        <begin position="221"/>
        <end position="238"/>
    </location>
</feature>
<keyword evidence="5" id="KW-0812">Transmembrane</keyword>
<evidence type="ECO:0000256" key="4">
    <source>
        <dbReference type="ARBA" id="ARBA00023163"/>
    </source>
</evidence>
<organism evidence="7 8">
    <name type="scientific">Piscinibacter gummiphilus</name>
    <dbReference type="NCBI Taxonomy" id="946333"/>
    <lineage>
        <taxon>Bacteria</taxon>
        <taxon>Pseudomonadati</taxon>
        <taxon>Pseudomonadota</taxon>
        <taxon>Betaproteobacteria</taxon>
        <taxon>Burkholderiales</taxon>
        <taxon>Sphaerotilaceae</taxon>
        <taxon>Piscinibacter</taxon>
    </lineage>
</organism>
<dbReference type="PRINTS" id="PR00039">
    <property type="entry name" value="HTHLYSR"/>
</dbReference>
<keyword evidence="3" id="KW-0238">DNA-binding</keyword>
<dbReference type="InterPro" id="IPR000847">
    <property type="entry name" value="LysR_HTH_N"/>
</dbReference>
<dbReference type="InterPro" id="IPR036390">
    <property type="entry name" value="WH_DNA-bd_sf"/>
</dbReference>
<dbReference type="SUPFAM" id="SSF46785">
    <property type="entry name" value="Winged helix' DNA-binding domain"/>
    <property type="match status" value="1"/>
</dbReference>
<reference evidence="7 8" key="1">
    <citation type="submission" date="2023-10" db="EMBL/GenBank/DDBJ databases">
        <title>Bacteria for the degradation of biodegradable plastic PBAT(Polybutylene adipate terephthalate).</title>
        <authorList>
            <person name="Weon H.-Y."/>
            <person name="Yeon J."/>
        </authorList>
    </citation>
    <scope>NUCLEOTIDE SEQUENCE [LARGE SCALE GENOMIC DNA]</scope>
    <source>
        <strain evidence="7 8">SBD 7-3</strain>
    </source>
</reference>
<keyword evidence="5" id="KW-1133">Transmembrane helix</keyword>
<feature type="domain" description="HTH lysR-type" evidence="6">
    <location>
        <begin position="1"/>
        <end position="58"/>
    </location>
</feature>
<dbReference type="PROSITE" id="PS50931">
    <property type="entry name" value="HTH_LYSR"/>
    <property type="match status" value="1"/>
</dbReference>
<dbReference type="Gene3D" id="3.40.190.290">
    <property type="match status" value="1"/>
</dbReference>